<feature type="compositionally biased region" description="Basic and acidic residues" evidence="1">
    <location>
        <begin position="772"/>
        <end position="781"/>
    </location>
</feature>
<proteinExistence type="predicted"/>
<dbReference type="OrthoDB" id="4339014at2759"/>
<protein>
    <submittedName>
        <fullName evidence="2">Uncharacterized protein</fullName>
    </submittedName>
</protein>
<feature type="compositionally biased region" description="Polar residues" evidence="1">
    <location>
        <begin position="641"/>
        <end position="660"/>
    </location>
</feature>
<feature type="compositionally biased region" description="Polar residues" evidence="1">
    <location>
        <begin position="53"/>
        <end position="64"/>
    </location>
</feature>
<evidence type="ECO:0000313" key="3">
    <source>
        <dbReference type="Proteomes" id="UP000053958"/>
    </source>
</evidence>
<accession>A0A0F4YX98</accession>
<keyword evidence="3" id="KW-1185">Reference proteome</keyword>
<dbReference type="AlphaFoldDB" id="A0A0F4YX98"/>
<feature type="compositionally biased region" description="Basic and acidic residues" evidence="1">
    <location>
        <begin position="168"/>
        <end position="179"/>
    </location>
</feature>
<feature type="compositionally biased region" description="Polar residues" evidence="1">
    <location>
        <begin position="682"/>
        <end position="705"/>
    </location>
</feature>
<feature type="compositionally biased region" description="Basic residues" evidence="1">
    <location>
        <begin position="751"/>
        <end position="766"/>
    </location>
</feature>
<name>A0A0F4YX98_RASE3</name>
<feature type="compositionally biased region" description="Basic and acidic residues" evidence="1">
    <location>
        <begin position="936"/>
        <end position="945"/>
    </location>
</feature>
<feature type="region of interest" description="Disordered" evidence="1">
    <location>
        <begin position="38"/>
        <end position="71"/>
    </location>
</feature>
<dbReference type="EMBL" id="LASV01000148">
    <property type="protein sequence ID" value="KKA22238.1"/>
    <property type="molecule type" value="Genomic_DNA"/>
</dbReference>
<feature type="region of interest" description="Disordered" evidence="1">
    <location>
        <begin position="256"/>
        <end position="279"/>
    </location>
</feature>
<feature type="compositionally biased region" description="Basic and acidic residues" evidence="1">
    <location>
        <begin position="259"/>
        <end position="271"/>
    </location>
</feature>
<gene>
    <name evidence="2" type="ORF">T310_3733</name>
</gene>
<feature type="region of interest" description="Disordered" evidence="1">
    <location>
        <begin position="615"/>
        <end position="826"/>
    </location>
</feature>
<feature type="region of interest" description="Disordered" evidence="1">
    <location>
        <begin position="841"/>
        <end position="877"/>
    </location>
</feature>
<dbReference type="GeneID" id="25316082"/>
<sequence>MAPRIGNAWAEEKERERQRQLKMQCEQESTYSADYQTIHEHPSPRDGGPVRTSILQQGSTMSSTEKPRTSHALNYDEDLAIAMPRPRPAGRELHPSKSSPAIRHNAAVRSFTDPFVISTDNDIHPLRNASTLANVKAADSKSPKEKKSMLKTLKSKLSLKDIIKEANKDSKKNVKETTPKRASPPGFPDWDWPLLSPDNPALHIFNPRNSESENMMMSAPAPCGQDVNSAFPCSSKSTVQTACSGRTLPAAPFVLWTPEKPDKPETPESTHTEYSPLEKGTSSRYVASFESVKDMMMPEDASPFRTTCRSCGQPTVVKVQQRVVSMKDEKERSQVLTPTQEIGRTKVARRETDQKVLCPEQYSQVWEEARLRTPLTHDNIGSEREGHPNTKLQHYPHPPFCEEESGRKTADEKESKSEHLSFSSDQGGQPSLRGYPLSSSSVFKPETPTHRGSQHSRDVSDIDSEAFLAGTTGRGGYAPAPPQSDYQGSLTLEQQLTSVELSLHHHINNTVAKLTRVICDGNNWVDDQNMRGLDRIREVFESSRALMSNMAAQNSKSTTDLAKLVSELRDDIRGIREEMRRMDDAHTDLIRKESTRLNTRINSLEAEVSHIHRKLGSETGPTWPLPPNLQPQNKKSESDLKATSVTELPTDSSNAQSETIPTHRVTFCTPSDNVAENREDNPSYSRECTSTAWSRHLENSSTGSPTPKRGREMKDGDLDHGTALATTTSQASSVTDENKKPGKNEPSTKSTPHRKGYFSFGRHKAPKTPGRGGEDSKRGNNVEKTSSSSLAASCSSFGSNVPQLPYPHQDAAEDLSSLSPSKVHPALRTPYQRHILRERELHQQRQQQEKEKEEQSQMSQQGRSALGRGPTTSPYRNLSLNVDVAHSAGIGGGVPVFTTRPRLAPSPLPAHRPTERPVTPPTADPSSERSGASWYEEEHGEGNWI</sequence>
<comment type="caution">
    <text evidence="2">The sequence shown here is derived from an EMBL/GenBank/DDBJ whole genome shotgun (WGS) entry which is preliminary data.</text>
</comment>
<evidence type="ECO:0000313" key="2">
    <source>
        <dbReference type="EMBL" id="KKA22238.1"/>
    </source>
</evidence>
<feature type="compositionally biased region" description="Basic and acidic residues" evidence="1">
    <location>
        <begin position="404"/>
        <end position="419"/>
    </location>
</feature>
<feature type="compositionally biased region" description="Basic and acidic residues" evidence="1">
    <location>
        <begin position="841"/>
        <end position="855"/>
    </location>
</feature>
<feature type="compositionally biased region" description="Basic and acidic residues" evidence="1">
    <location>
        <begin position="709"/>
        <end position="720"/>
    </location>
</feature>
<feature type="region of interest" description="Disordered" evidence="1">
    <location>
        <begin position="377"/>
        <end position="462"/>
    </location>
</feature>
<feature type="compositionally biased region" description="Low complexity" evidence="1">
    <location>
        <begin position="722"/>
        <end position="735"/>
    </location>
</feature>
<dbReference type="Proteomes" id="UP000053958">
    <property type="component" value="Unassembled WGS sequence"/>
</dbReference>
<feature type="compositionally biased region" description="Low complexity" evidence="1">
    <location>
        <begin position="786"/>
        <end position="799"/>
    </location>
</feature>
<reference evidence="2 3" key="1">
    <citation type="submission" date="2015-04" db="EMBL/GenBank/DDBJ databases">
        <authorList>
            <person name="Heijne W.H."/>
            <person name="Fedorova N.D."/>
            <person name="Nierman W.C."/>
            <person name="Vollebregt A.W."/>
            <person name="Zhao Z."/>
            <person name="Wu L."/>
            <person name="Kumar M."/>
            <person name="Stam H."/>
            <person name="van den Berg M.A."/>
            <person name="Pel H.J."/>
        </authorList>
    </citation>
    <scope>NUCLEOTIDE SEQUENCE [LARGE SCALE GENOMIC DNA]</scope>
    <source>
        <strain evidence="2 3">CBS 393.64</strain>
    </source>
</reference>
<feature type="region of interest" description="Disordered" evidence="1">
    <location>
        <begin position="896"/>
        <end position="945"/>
    </location>
</feature>
<dbReference type="RefSeq" id="XP_013328850.1">
    <property type="nucleotide sequence ID" value="XM_013473396.1"/>
</dbReference>
<feature type="compositionally biased region" description="Polar residues" evidence="1">
    <location>
        <begin position="420"/>
        <end position="429"/>
    </location>
</feature>
<organism evidence="2 3">
    <name type="scientific">Rasamsonia emersonii (strain ATCC 16479 / CBS 393.64 / IMI 116815)</name>
    <dbReference type="NCBI Taxonomy" id="1408163"/>
    <lineage>
        <taxon>Eukaryota</taxon>
        <taxon>Fungi</taxon>
        <taxon>Dikarya</taxon>
        <taxon>Ascomycota</taxon>
        <taxon>Pezizomycotina</taxon>
        <taxon>Eurotiomycetes</taxon>
        <taxon>Eurotiomycetidae</taxon>
        <taxon>Eurotiales</taxon>
        <taxon>Trichocomaceae</taxon>
        <taxon>Rasamsonia</taxon>
    </lineage>
</organism>
<feature type="region of interest" description="Disordered" evidence="1">
    <location>
        <begin position="168"/>
        <end position="193"/>
    </location>
</feature>
<evidence type="ECO:0000256" key="1">
    <source>
        <dbReference type="SAM" id="MobiDB-lite"/>
    </source>
</evidence>